<dbReference type="GO" id="GO:0043190">
    <property type="term" value="C:ATP-binding cassette (ABC) transporter complex"/>
    <property type="evidence" value="ECO:0007669"/>
    <property type="project" value="InterPro"/>
</dbReference>
<dbReference type="Gene3D" id="3.40.190.10">
    <property type="entry name" value="Periplasmic binding protein-like II"/>
    <property type="match status" value="1"/>
</dbReference>
<dbReference type="InterPro" id="IPR030678">
    <property type="entry name" value="Peptide/Ni-bd"/>
</dbReference>
<keyword evidence="2" id="KW-0813">Transport</keyword>
<dbReference type="CDD" id="cd08500">
    <property type="entry name" value="PBP2_NikA_DppA_OppA_like_4"/>
    <property type="match status" value="1"/>
</dbReference>
<keyword evidence="3" id="KW-0732">Signal</keyword>
<dbReference type="GO" id="GO:0030288">
    <property type="term" value="C:outer membrane-bounded periplasmic space"/>
    <property type="evidence" value="ECO:0007669"/>
    <property type="project" value="UniProtKB-ARBA"/>
</dbReference>
<reference evidence="5" key="1">
    <citation type="journal article" date="2020" name="mSystems">
        <title>Genome- and Community-Level Interaction Insights into Carbon Utilization and Element Cycling Functions of Hydrothermarchaeota in Hydrothermal Sediment.</title>
        <authorList>
            <person name="Zhou Z."/>
            <person name="Liu Y."/>
            <person name="Xu W."/>
            <person name="Pan J."/>
            <person name="Luo Z.H."/>
            <person name="Li M."/>
        </authorList>
    </citation>
    <scope>NUCLEOTIDE SEQUENCE [LARGE SCALE GENOMIC DNA]</scope>
    <source>
        <strain evidence="5">SpSt-114</strain>
    </source>
</reference>
<dbReference type="Gene3D" id="3.90.76.10">
    <property type="entry name" value="Dipeptide-binding Protein, Domain 1"/>
    <property type="match status" value="1"/>
</dbReference>
<gene>
    <name evidence="5" type="ORF">ENN04_02620</name>
</gene>
<comment type="caution">
    <text evidence="5">The sequence shown here is derived from an EMBL/GenBank/DDBJ whole genome shotgun (WGS) entry which is preliminary data.</text>
</comment>
<dbReference type="PIRSF" id="PIRSF002741">
    <property type="entry name" value="MppA"/>
    <property type="match status" value="1"/>
</dbReference>
<name>A0A7C5X093_9AQUI</name>
<protein>
    <submittedName>
        <fullName evidence="5">ABC transporter substrate-binding protein</fullName>
    </submittedName>
</protein>
<dbReference type="GO" id="GO:0015833">
    <property type="term" value="P:peptide transport"/>
    <property type="evidence" value="ECO:0007669"/>
    <property type="project" value="TreeGrafter"/>
</dbReference>
<dbReference type="Pfam" id="PF00496">
    <property type="entry name" value="SBP_bac_5"/>
    <property type="match status" value="1"/>
</dbReference>
<evidence type="ECO:0000256" key="3">
    <source>
        <dbReference type="ARBA" id="ARBA00022729"/>
    </source>
</evidence>
<comment type="similarity">
    <text evidence="1">Belongs to the bacterial solute-binding protein 5 family.</text>
</comment>
<proteinExistence type="inferred from homology"/>
<dbReference type="InterPro" id="IPR000914">
    <property type="entry name" value="SBP_5_dom"/>
</dbReference>
<dbReference type="Gene3D" id="3.10.105.10">
    <property type="entry name" value="Dipeptide-binding Protein, Domain 3"/>
    <property type="match status" value="1"/>
</dbReference>
<sequence length="579" mass="66640">MREVFYAILFVFFAFLPFHLLSSPKSYSVSMKNVDPSKFEVKVGKEGGTLYYILSGDPKTLNPALAQETSSTAVLSDLFSGLTKLNLKTMEYEPDLAESILALEDGKRYVVKLRKDVKWSDGEPFTAEDVVFTYRDVYLNKNIPNSTADMLRGVLREEKDVENFVRAIDPYTLEFRLPKPFAPFLGILASPILPKHKLEKFVKEGTFMQAWNVNTRPEEIVGTGPYKLKKYIKGQLVEYEANPYYYRKDEENKKLPYIKRKIAYIVQDPDTALLMFSTGKADYHGIRPTDLMTVVRLKGISLFDLGPTPSTTFLVFNQNPQADIPKYKLRWFQNSQFRRAISMAIDRSGISLLVYNGLAQPLYGPITPANRPYYYEGLFPEIPYDLKTARKLLEELGFSDRNKDGWLEDPEGNTLEIILLTNAENKERQAIGNMIKEDLEKLGIKAIFNPIDFNALVRRLTTPPYQWEAVIIGLTGSLDPHFGRNVWHSSGTLHMWNPRQKTPATAWEREVDELFDKASSVLNRGERIELYRQAYRIIAREQPLIFLATPKSVVGARDELENYFPTVWGQYEEDYMFFK</sequence>
<dbReference type="InterPro" id="IPR039424">
    <property type="entry name" value="SBP_5"/>
</dbReference>
<evidence type="ECO:0000256" key="2">
    <source>
        <dbReference type="ARBA" id="ARBA00022448"/>
    </source>
</evidence>
<dbReference type="AlphaFoldDB" id="A0A7C5X093"/>
<evidence type="ECO:0000313" key="5">
    <source>
        <dbReference type="EMBL" id="HHO73513.1"/>
    </source>
</evidence>
<dbReference type="SUPFAM" id="SSF53850">
    <property type="entry name" value="Periplasmic binding protein-like II"/>
    <property type="match status" value="1"/>
</dbReference>
<dbReference type="PANTHER" id="PTHR30290:SF9">
    <property type="entry name" value="OLIGOPEPTIDE-BINDING PROTEIN APPA"/>
    <property type="match status" value="1"/>
</dbReference>
<dbReference type="EMBL" id="DSAC01000033">
    <property type="protein sequence ID" value="HHO73513.1"/>
    <property type="molecule type" value="Genomic_DNA"/>
</dbReference>
<evidence type="ECO:0000259" key="4">
    <source>
        <dbReference type="Pfam" id="PF00496"/>
    </source>
</evidence>
<evidence type="ECO:0000256" key="1">
    <source>
        <dbReference type="ARBA" id="ARBA00005695"/>
    </source>
</evidence>
<feature type="domain" description="Solute-binding protein family 5" evidence="4">
    <location>
        <begin position="91"/>
        <end position="472"/>
    </location>
</feature>
<organism evidence="5">
    <name type="scientific">Thermocrinis ruber</name>
    <dbReference type="NCBI Taxonomy" id="75906"/>
    <lineage>
        <taxon>Bacteria</taxon>
        <taxon>Pseudomonadati</taxon>
        <taxon>Aquificota</taxon>
        <taxon>Aquificia</taxon>
        <taxon>Aquificales</taxon>
        <taxon>Aquificaceae</taxon>
        <taxon>Thermocrinis</taxon>
    </lineage>
</organism>
<dbReference type="PANTHER" id="PTHR30290">
    <property type="entry name" value="PERIPLASMIC BINDING COMPONENT OF ABC TRANSPORTER"/>
    <property type="match status" value="1"/>
</dbReference>
<accession>A0A7C5X093</accession>
<dbReference type="GO" id="GO:1904680">
    <property type="term" value="F:peptide transmembrane transporter activity"/>
    <property type="evidence" value="ECO:0007669"/>
    <property type="project" value="TreeGrafter"/>
</dbReference>